<dbReference type="InterPro" id="IPR001660">
    <property type="entry name" value="SAM"/>
</dbReference>
<dbReference type="PANTHER" id="PTHR10627">
    <property type="entry name" value="SCP160"/>
    <property type="match status" value="1"/>
</dbReference>
<comment type="caution">
    <text evidence="4">The sequence shown here is derived from an EMBL/GenBank/DDBJ whole genome shotgun (WGS) entry which is preliminary data.</text>
</comment>
<evidence type="ECO:0000256" key="2">
    <source>
        <dbReference type="SAM" id="MobiDB-lite"/>
    </source>
</evidence>
<feature type="compositionally biased region" description="Basic and acidic residues" evidence="2">
    <location>
        <begin position="1"/>
        <end position="18"/>
    </location>
</feature>
<dbReference type="PANTHER" id="PTHR10627:SF74">
    <property type="entry name" value="OS08G0526500 PROTEIN"/>
    <property type="match status" value="1"/>
</dbReference>
<dbReference type="CDD" id="cd09487">
    <property type="entry name" value="SAM_superfamily"/>
    <property type="match status" value="1"/>
</dbReference>
<accession>A0A328DCL1</accession>
<dbReference type="AlphaFoldDB" id="A0A328DCL1"/>
<keyword evidence="5" id="KW-1185">Reference proteome</keyword>
<keyword evidence="1" id="KW-0677">Repeat</keyword>
<dbReference type="PROSITE" id="PS50105">
    <property type="entry name" value="SAM_DOMAIN"/>
    <property type="match status" value="1"/>
</dbReference>
<proteinExistence type="predicted"/>
<dbReference type="SUPFAM" id="SSF47769">
    <property type="entry name" value="SAM/Pointed domain"/>
    <property type="match status" value="1"/>
</dbReference>
<feature type="compositionally biased region" description="Basic and acidic residues" evidence="2">
    <location>
        <begin position="36"/>
        <end position="46"/>
    </location>
</feature>
<evidence type="ECO:0000313" key="5">
    <source>
        <dbReference type="Proteomes" id="UP000249390"/>
    </source>
</evidence>
<feature type="region of interest" description="Disordered" evidence="2">
    <location>
        <begin position="1"/>
        <end position="46"/>
    </location>
</feature>
<reference evidence="4 5" key="1">
    <citation type="submission" date="2018-06" db="EMBL/GenBank/DDBJ databases">
        <title>The Genome of Cuscuta australis (Dodder) Provides Insight into the Evolution of Plant Parasitism.</title>
        <authorList>
            <person name="Liu H."/>
        </authorList>
    </citation>
    <scope>NUCLEOTIDE SEQUENCE [LARGE SCALE GENOMIC DNA]</scope>
    <source>
        <strain evidence="5">cv. Yunnan</strain>
        <tissue evidence="4">Vines</tissue>
    </source>
</reference>
<evidence type="ECO:0000256" key="1">
    <source>
        <dbReference type="ARBA" id="ARBA00022737"/>
    </source>
</evidence>
<organism evidence="4 5">
    <name type="scientific">Cuscuta australis</name>
    <dbReference type="NCBI Taxonomy" id="267555"/>
    <lineage>
        <taxon>Eukaryota</taxon>
        <taxon>Viridiplantae</taxon>
        <taxon>Streptophyta</taxon>
        <taxon>Embryophyta</taxon>
        <taxon>Tracheophyta</taxon>
        <taxon>Spermatophyta</taxon>
        <taxon>Magnoliopsida</taxon>
        <taxon>eudicotyledons</taxon>
        <taxon>Gunneridae</taxon>
        <taxon>Pentapetalae</taxon>
        <taxon>asterids</taxon>
        <taxon>lamiids</taxon>
        <taxon>Solanales</taxon>
        <taxon>Convolvulaceae</taxon>
        <taxon>Cuscuteae</taxon>
        <taxon>Cuscuta</taxon>
        <taxon>Cuscuta subgen. Grammica</taxon>
        <taxon>Cuscuta sect. Cleistogrammica</taxon>
    </lineage>
</organism>
<sequence>MYADRLEAGTRLPIKDRLNGSAHDGSGRPRQLSGKRQREDDKWGHELYDLNRPRMLRSGTGSKDLRLKLQRKSNQQTLQSGKASVSGGVRDLREKLSGISYSQMDIDLPKPTVKRKKAPVISSAVKEKVVAESPVTETKKAANKVVKKNQKKVGSVDNFLQPLGLEKYSITFQAEEVDMDALVHMTDGDLKAMGIPMGPRKKILLALESKR</sequence>
<protein>
    <recommendedName>
        <fullName evidence="3">SAM domain-containing protein</fullName>
    </recommendedName>
</protein>
<dbReference type="Gene3D" id="1.10.150.50">
    <property type="entry name" value="Transcription Factor, Ets-1"/>
    <property type="match status" value="1"/>
</dbReference>
<dbReference type="Pfam" id="PF00536">
    <property type="entry name" value="SAM_1"/>
    <property type="match status" value="1"/>
</dbReference>
<evidence type="ECO:0000313" key="4">
    <source>
        <dbReference type="EMBL" id="RAL42248.1"/>
    </source>
</evidence>
<name>A0A328DCL1_9ASTE</name>
<gene>
    <name evidence="4" type="ORF">DM860_012031</name>
</gene>
<feature type="domain" description="SAM" evidence="3">
    <location>
        <begin position="151"/>
        <end position="205"/>
    </location>
</feature>
<dbReference type="Proteomes" id="UP000249390">
    <property type="component" value="Unassembled WGS sequence"/>
</dbReference>
<dbReference type="SMART" id="SM00454">
    <property type="entry name" value="SAM"/>
    <property type="match status" value="1"/>
</dbReference>
<dbReference type="EMBL" id="NQVE01000175">
    <property type="protein sequence ID" value="RAL42248.1"/>
    <property type="molecule type" value="Genomic_DNA"/>
</dbReference>
<evidence type="ECO:0000259" key="3">
    <source>
        <dbReference type="PROSITE" id="PS50105"/>
    </source>
</evidence>
<dbReference type="InterPro" id="IPR013761">
    <property type="entry name" value="SAM/pointed_sf"/>
</dbReference>